<sequence>MRAYVGLGSNLGDRAAHLLLGLSALSRLPETHLLRLSPLYETEPLGPPQPRYLNLVAELETGLPPRALLSEMLRIEEALGRERKERWGPRTLDLDLLLYGDLVLEEEGLELPHPRLHERAFVLVPLLDLLPEGRHPLLGRTFAELLAALGPQGVWPYRPQRGLVL</sequence>
<reference evidence="10" key="1">
    <citation type="submission" date="2016-10" db="EMBL/GenBank/DDBJ databases">
        <authorList>
            <person name="Varghese N."/>
            <person name="Submissions S."/>
        </authorList>
    </citation>
    <scope>NUCLEOTIDE SEQUENCE [LARGE SCALE GENOMIC DNA]</scope>
    <source>
        <strain evidence="10">CGMCC 1.6992</strain>
    </source>
</reference>
<keyword evidence="6" id="KW-0067">ATP-binding</keyword>
<dbReference type="STRING" id="482827.SAMN04488243_12040"/>
<dbReference type="OrthoDB" id="9808041at2"/>
<evidence type="ECO:0000256" key="7">
    <source>
        <dbReference type="ARBA" id="ARBA00022909"/>
    </source>
</evidence>
<dbReference type="GO" id="GO:0005524">
    <property type="term" value="F:ATP binding"/>
    <property type="evidence" value="ECO:0007669"/>
    <property type="project" value="UniProtKB-KW"/>
</dbReference>
<keyword evidence="5 9" id="KW-0418">Kinase</keyword>
<dbReference type="GO" id="GO:0046654">
    <property type="term" value="P:tetrahydrofolate biosynthetic process"/>
    <property type="evidence" value="ECO:0007669"/>
    <property type="project" value="UniProtKB-UniPathway"/>
</dbReference>
<dbReference type="CDD" id="cd00483">
    <property type="entry name" value="HPPK"/>
    <property type="match status" value="1"/>
</dbReference>
<dbReference type="InterPro" id="IPR000550">
    <property type="entry name" value="Hppk"/>
</dbReference>
<organism evidence="9 10">
    <name type="scientific">Thermus arciformis</name>
    <dbReference type="NCBI Taxonomy" id="482827"/>
    <lineage>
        <taxon>Bacteria</taxon>
        <taxon>Thermotogati</taxon>
        <taxon>Deinococcota</taxon>
        <taxon>Deinococci</taxon>
        <taxon>Thermales</taxon>
        <taxon>Thermaceae</taxon>
        <taxon>Thermus</taxon>
    </lineage>
</organism>
<evidence type="ECO:0000256" key="5">
    <source>
        <dbReference type="ARBA" id="ARBA00022777"/>
    </source>
</evidence>
<evidence type="ECO:0000256" key="3">
    <source>
        <dbReference type="ARBA" id="ARBA00022679"/>
    </source>
</evidence>
<name>A0A1G7HN14_9DEIN</name>
<evidence type="ECO:0000256" key="2">
    <source>
        <dbReference type="ARBA" id="ARBA00013253"/>
    </source>
</evidence>
<dbReference type="InterPro" id="IPR035907">
    <property type="entry name" value="Hppk_sf"/>
</dbReference>
<dbReference type="PANTHER" id="PTHR43071:SF1">
    <property type="entry name" value="2-AMINO-4-HYDROXY-6-HYDROXYMETHYLDIHYDROPTERIDINE PYROPHOSPHOKINASE"/>
    <property type="match status" value="1"/>
</dbReference>
<dbReference type="Pfam" id="PF01288">
    <property type="entry name" value="HPPK"/>
    <property type="match status" value="1"/>
</dbReference>
<dbReference type="Proteomes" id="UP000199446">
    <property type="component" value="Unassembled WGS sequence"/>
</dbReference>
<evidence type="ECO:0000256" key="4">
    <source>
        <dbReference type="ARBA" id="ARBA00022741"/>
    </source>
</evidence>
<keyword evidence="10" id="KW-1185">Reference proteome</keyword>
<keyword evidence="4" id="KW-0547">Nucleotide-binding</keyword>
<dbReference type="NCBIfam" id="TIGR01498">
    <property type="entry name" value="folK"/>
    <property type="match status" value="1"/>
</dbReference>
<dbReference type="EMBL" id="FNBC01000020">
    <property type="protein sequence ID" value="SDF01604.1"/>
    <property type="molecule type" value="Genomic_DNA"/>
</dbReference>
<dbReference type="GO" id="GO:0003848">
    <property type="term" value="F:2-amino-4-hydroxy-6-hydroxymethyldihydropteridine diphosphokinase activity"/>
    <property type="evidence" value="ECO:0007669"/>
    <property type="project" value="UniProtKB-EC"/>
</dbReference>
<dbReference type="AlphaFoldDB" id="A0A1G7HN14"/>
<protein>
    <recommendedName>
        <fullName evidence="2">2-amino-4-hydroxy-6-hydroxymethyldihydropteridine diphosphokinase</fullName>
        <ecNumber evidence="2">2.7.6.3</ecNumber>
    </recommendedName>
</protein>
<dbReference type="GO" id="GO:0046656">
    <property type="term" value="P:folic acid biosynthetic process"/>
    <property type="evidence" value="ECO:0007669"/>
    <property type="project" value="UniProtKB-KW"/>
</dbReference>
<evidence type="ECO:0000313" key="9">
    <source>
        <dbReference type="EMBL" id="SDF01604.1"/>
    </source>
</evidence>
<dbReference type="RefSeq" id="WP_093007617.1">
    <property type="nucleotide sequence ID" value="NZ_FNBC01000020.1"/>
</dbReference>
<keyword evidence="7" id="KW-0289">Folate biosynthesis</keyword>
<evidence type="ECO:0000256" key="6">
    <source>
        <dbReference type="ARBA" id="ARBA00022840"/>
    </source>
</evidence>
<evidence type="ECO:0000259" key="8">
    <source>
        <dbReference type="PROSITE" id="PS00794"/>
    </source>
</evidence>
<dbReference type="Gene3D" id="3.30.70.560">
    <property type="entry name" value="7,8-Dihydro-6-hydroxymethylpterin-pyrophosphokinase HPPK"/>
    <property type="match status" value="1"/>
</dbReference>
<accession>A0A1G7HN14</accession>
<dbReference type="PANTHER" id="PTHR43071">
    <property type="entry name" value="2-AMINO-4-HYDROXY-6-HYDROXYMETHYLDIHYDROPTERIDINE PYROPHOSPHOKINASE"/>
    <property type="match status" value="1"/>
</dbReference>
<dbReference type="SUPFAM" id="SSF55083">
    <property type="entry name" value="6-hydroxymethyl-7,8-dihydropterin pyrophosphokinase, HPPK"/>
    <property type="match status" value="1"/>
</dbReference>
<dbReference type="UniPathway" id="UPA00077">
    <property type="reaction ID" value="UER00155"/>
</dbReference>
<comment type="pathway">
    <text evidence="1">Cofactor biosynthesis; tetrahydrofolate biosynthesis; 2-amino-4-hydroxy-6-hydroxymethyl-7,8-dihydropteridine diphosphate from 7,8-dihydroneopterin triphosphate: step 4/4.</text>
</comment>
<dbReference type="PROSITE" id="PS00794">
    <property type="entry name" value="HPPK"/>
    <property type="match status" value="1"/>
</dbReference>
<feature type="domain" description="7,8-dihydro-6-hydroxymethylpterin-pyrophosphokinase" evidence="8">
    <location>
        <begin position="86"/>
        <end position="97"/>
    </location>
</feature>
<gene>
    <name evidence="9" type="ORF">SAMN04488243_12040</name>
</gene>
<proteinExistence type="predicted"/>
<keyword evidence="3" id="KW-0808">Transferase</keyword>
<evidence type="ECO:0000313" key="10">
    <source>
        <dbReference type="Proteomes" id="UP000199446"/>
    </source>
</evidence>
<evidence type="ECO:0000256" key="1">
    <source>
        <dbReference type="ARBA" id="ARBA00005051"/>
    </source>
</evidence>
<dbReference type="GO" id="GO:0016301">
    <property type="term" value="F:kinase activity"/>
    <property type="evidence" value="ECO:0007669"/>
    <property type="project" value="UniProtKB-KW"/>
</dbReference>
<dbReference type="EC" id="2.7.6.3" evidence="2"/>